<reference evidence="3" key="1">
    <citation type="submission" date="2022-06" db="EMBL/GenBank/DDBJ databases">
        <title>Amycolatopsis iheyaensis sp. nov., a new species of the genus Amycolatopsis isolated from soil in Iheya island, Japan.</title>
        <authorList>
            <person name="Ngamcharungchit C."/>
            <person name="Kanto H."/>
            <person name="Take A."/>
            <person name="Intra B."/>
            <person name="Matsumoto A."/>
            <person name="Panbangred W."/>
            <person name="Inahashi Y."/>
        </authorList>
    </citation>
    <scope>NUCLEOTIDE SEQUENCE</scope>
    <source>
        <strain evidence="3">OK19-0408</strain>
    </source>
</reference>
<dbReference type="InterPro" id="IPR049492">
    <property type="entry name" value="BD-FAE-like_dom"/>
</dbReference>
<evidence type="ECO:0000313" key="3">
    <source>
        <dbReference type="EMBL" id="MCR6489125.1"/>
    </source>
</evidence>
<evidence type="ECO:0000259" key="2">
    <source>
        <dbReference type="Pfam" id="PF20434"/>
    </source>
</evidence>
<gene>
    <name evidence="3" type="ORF">M8542_40505</name>
</gene>
<evidence type="ECO:0000256" key="1">
    <source>
        <dbReference type="ARBA" id="ARBA00022801"/>
    </source>
</evidence>
<dbReference type="EMBL" id="JAMXQV010000030">
    <property type="protein sequence ID" value="MCR6489125.1"/>
    <property type="molecule type" value="Genomic_DNA"/>
</dbReference>
<name>A0A9X2NLQ8_9PSEU</name>
<dbReference type="AlphaFoldDB" id="A0A9X2NLQ8"/>
<dbReference type="SUPFAM" id="SSF53474">
    <property type="entry name" value="alpha/beta-Hydrolases"/>
    <property type="match status" value="1"/>
</dbReference>
<organism evidence="3 4">
    <name type="scientific">Amycolatopsis iheyensis</name>
    <dbReference type="NCBI Taxonomy" id="2945988"/>
    <lineage>
        <taxon>Bacteria</taxon>
        <taxon>Bacillati</taxon>
        <taxon>Actinomycetota</taxon>
        <taxon>Actinomycetes</taxon>
        <taxon>Pseudonocardiales</taxon>
        <taxon>Pseudonocardiaceae</taxon>
        <taxon>Amycolatopsis</taxon>
    </lineage>
</organism>
<dbReference type="InterPro" id="IPR029058">
    <property type="entry name" value="AB_hydrolase_fold"/>
</dbReference>
<dbReference type="PANTHER" id="PTHR48081">
    <property type="entry name" value="AB HYDROLASE SUPERFAMILY PROTEIN C4A8.06C"/>
    <property type="match status" value="1"/>
</dbReference>
<protein>
    <submittedName>
        <fullName evidence="3">Alpha/beta hydrolase</fullName>
    </submittedName>
</protein>
<feature type="domain" description="BD-FAE-like" evidence="2">
    <location>
        <begin position="38"/>
        <end position="237"/>
    </location>
</feature>
<dbReference type="RefSeq" id="WP_257925698.1">
    <property type="nucleotide sequence ID" value="NZ_JAMXQV010000030.1"/>
</dbReference>
<sequence>MLTSRAPLTLPRADRSETRVSYQDALVAPLAGYRPLLLDLVVPVAAHPVPVVVFLYGGAPAAGSHKHSRVGDQVTEWLLAAGFAVARAQYRHGREAPFPAQVHDVKAAVRWVRHHAAELALDAGRVAAWGHSAGGYLAAMLAVTADDPALEGDLGITGPSSAVSAAVAWSPPTDFTHIPPPPPGFALHNTGHDPHDWHPGPTASPLLHVTSSAAPLLLAHGTDDVGIPIAHSEALVAAYWRAGADADLIRLHGAGHFYGERKLRQVTEDGIAFLRGRSA</sequence>
<proteinExistence type="predicted"/>
<accession>A0A9X2NLQ8</accession>
<evidence type="ECO:0000313" key="4">
    <source>
        <dbReference type="Proteomes" id="UP001144096"/>
    </source>
</evidence>
<keyword evidence="1 3" id="KW-0378">Hydrolase</keyword>
<dbReference type="Pfam" id="PF20434">
    <property type="entry name" value="BD-FAE"/>
    <property type="match status" value="1"/>
</dbReference>
<keyword evidence="4" id="KW-1185">Reference proteome</keyword>
<dbReference type="PANTHER" id="PTHR48081:SF13">
    <property type="entry name" value="ALPHA_BETA HYDROLASE"/>
    <property type="match status" value="1"/>
</dbReference>
<dbReference type="InterPro" id="IPR050300">
    <property type="entry name" value="GDXG_lipolytic_enzyme"/>
</dbReference>
<dbReference type="GO" id="GO:0016787">
    <property type="term" value="F:hydrolase activity"/>
    <property type="evidence" value="ECO:0007669"/>
    <property type="project" value="UniProtKB-KW"/>
</dbReference>
<dbReference type="Gene3D" id="3.40.50.1820">
    <property type="entry name" value="alpha/beta hydrolase"/>
    <property type="match status" value="1"/>
</dbReference>
<dbReference type="Proteomes" id="UP001144096">
    <property type="component" value="Unassembled WGS sequence"/>
</dbReference>
<comment type="caution">
    <text evidence="3">The sequence shown here is derived from an EMBL/GenBank/DDBJ whole genome shotgun (WGS) entry which is preliminary data.</text>
</comment>